<accession>A0ABS2BKW2</accession>
<dbReference type="PANTHER" id="PTHR33121">
    <property type="entry name" value="CYCLIC DI-GMP PHOSPHODIESTERASE PDEF"/>
    <property type="match status" value="1"/>
</dbReference>
<evidence type="ECO:0000256" key="3">
    <source>
        <dbReference type="ARBA" id="ARBA00022475"/>
    </source>
</evidence>
<protein>
    <recommendedName>
        <fullName evidence="2">cyclic-guanylate-specific phosphodiesterase</fullName>
        <ecNumber evidence="2">3.1.4.52</ecNumber>
    </recommendedName>
</protein>
<keyword evidence="8 10" id="KW-0472">Membrane</keyword>
<feature type="transmembrane region" description="Helical" evidence="10">
    <location>
        <begin position="239"/>
        <end position="258"/>
    </location>
</feature>
<evidence type="ECO:0000256" key="7">
    <source>
        <dbReference type="ARBA" id="ARBA00022989"/>
    </source>
</evidence>
<dbReference type="InterPro" id="IPR001633">
    <property type="entry name" value="EAL_dom"/>
</dbReference>
<dbReference type="PANTHER" id="PTHR33121:SF81">
    <property type="entry name" value="CYCLIC DI-GMP PHOSPHODIESTERASE PDEB-RELATED"/>
    <property type="match status" value="1"/>
</dbReference>
<reference evidence="12 13" key="1">
    <citation type="submission" date="2021-01" db="EMBL/GenBank/DDBJ databases">
        <title>Draft Genome Sequence and Polyhydroxyalkanoate Biosynthetic Potential of Jeongeupia naejangsanensis Type Strain DSM 24253.</title>
        <authorList>
            <person name="Turrini P."/>
            <person name="Artuso I."/>
            <person name="Lugli G.A."/>
            <person name="Frangipani E."/>
            <person name="Ventura M."/>
            <person name="Visca P."/>
        </authorList>
    </citation>
    <scope>NUCLEOTIDE SEQUENCE [LARGE SCALE GENOMIC DNA]</scope>
    <source>
        <strain evidence="12 13">DSM 24253</strain>
    </source>
</reference>
<organism evidence="12 13">
    <name type="scientific">Jeongeupia naejangsanensis</name>
    <dbReference type="NCBI Taxonomy" id="613195"/>
    <lineage>
        <taxon>Bacteria</taxon>
        <taxon>Pseudomonadati</taxon>
        <taxon>Pseudomonadota</taxon>
        <taxon>Betaproteobacteria</taxon>
        <taxon>Neisseriales</taxon>
        <taxon>Chitinibacteraceae</taxon>
        <taxon>Jeongeupia</taxon>
    </lineage>
</organism>
<keyword evidence="4" id="KW-0973">c-di-GMP</keyword>
<feature type="domain" description="EAL" evidence="11">
    <location>
        <begin position="264"/>
        <end position="516"/>
    </location>
</feature>
<dbReference type="InterPro" id="IPR035919">
    <property type="entry name" value="EAL_sf"/>
</dbReference>
<evidence type="ECO:0000256" key="1">
    <source>
        <dbReference type="ARBA" id="ARBA00004651"/>
    </source>
</evidence>
<evidence type="ECO:0000256" key="8">
    <source>
        <dbReference type="ARBA" id="ARBA00023136"/>
    </source>
</evidence>
<dbReference type="EMBL" id="JAESND010000004">
    <property type="protein sequence ID" value="MBM3116244.1"/>
    <property type="molecule type" value="Genomic_DNA"/>
</dbReference>
<dbReference type="RefSeq" id="WP_203538432.1">
    <property type="nucleotide sequence ID" value="NZ_JAESND010000004.1"/>
</dbReference>
<proteinExistence type="predicted"/>
<keyword evidence="3" id="KW-1003">Cell membrane</keyword>
<dbReference type="Pfam" id="PF12792">
    <property type="entry name" value="CSS-motif"/>
    <property type="match status" value="1"/>
</dbReference>
<evidence type="ECO:0000313" key="12">
    <source>
        <dbReference type="EMBL" id="MBM3116244.1"/>
    </source>
</evidence>
<comment type="caution">
    <text evidence="12">The sequence shown here is derived from an EMBL/GenBank/DDBJ whole genome shotgun (WGS) entry which is preliminary data.</text>
</comment>
<dbReference type="InterPro" id="IPR050706">
    <property type="entry name" value="Cyclic-di-GMP_PDE-like"/>
</dbReference>
<dbReference type="Pfam" id="PF00563">
    <property type="entry name" value="EAL"/>
    <property type="match status" value="1"/>
</dbReference>
<evidence type="ECO:0000313" key="13">
    <source>
        <dbReference type="Proteomes" id="UP000809431"/>
    </source>
</evidence>
<evidence type="ECO:0000256" key="4">
    <source>
        <dbReference type="ARBA" id="ARBA00022636"/>
    </source>
</evidence>
<sequence length="524" mass="59192">MPKAGLTAFALTLVVIIGLLPVGFSFYLAREHAMHELSERVQLLAMRTQWRTELVTQQAMDALESLSVIDAVPCSPLHLRAMREQTYALGYIRNAVYLDGDVPRCSVLDARLELPPLRKPDWQGRDVLVWQHLDKGSRRPMINARRGRYMVEVAADSYVDVVRRYDGVHFGIVDPVNRKVVAGDETSEPQKLMGALDNDHGTFWRDGNVFVVRQLPEWPLAVVAYAPLSNERQSLMRELLIWLPIGIACSGLMVWWLVRLLRELDSPKRRLQAALRKRQLFVEYQPIVALSGGECVGAEALLRWRQSDGSLVRPDLFIAQAEEDGMIQPLTDYLIERLFIELGAFLAINPGLHVSINLAAPDLTQRRVLDLLMPLLQRYAVRPEQICLEATERGFLDTRQTRLVMEDFRRAGHPIYIDDFGTGYSSLSCLQELPVDVLKIDKSFVDTLATSAATSKVAPHIIEMAHGLGLAMVAEGVETTVQAEYLREHGVQYGQGWLFARSLPAGEFIRYCRQYPLRPIADRA</sequence>
<gene>
    <name evidence="12" type="ORF">JMJ54_10405</name>
</gene>
<dbReference type="Gene3D" id="3.20.20.450">
    <property type="entry name" value="EAL domain"/>
    <property type="match status" value="1"/>
</dbReference>
<keyword evidence="13" id="KW-1185">Reference proteome</keyword>
<keyword evidence="5 10" id="KW-0812">Transmembrane</keyword>
<name>A0ABS2BKW2_9NEIS</name>
<comment type="catalytic activity">
    <reaction evidence="9">
        <text>3',3'-c-di-GMP + H2O = 5'-phosphoguanylyl(3'-&gt;5')guanosine + H(+)</text>
        <dbReference type="Rhea" id="RHEA:24902"/>
        <dbReference type="ChEBI" id="CHEBI:15377"/>
        <dbReference type="ChEBI" id="CHEBI:15378"/>
        <dbReference type="ChEBI" id="CHEBI:58754"/>
        <dbReference type="ChEBI" id="CHEBI:58805"/>
        <dbReference type="EC" id="3.1.4.52"/>
    </reaction>
</comment>
<dbReference type="CDD" id="cd01948">
    <property type="entry name" value="EAL"/>
    <property type="match status" value="1"/>
</dbReference>
<evidence type="ECO:0000259" key="11">
    <source>
        <dbReference type="PROSITE" id="PS50883"/>
    </source>
</evidence>
<dbReference type="Proteomes" id="UP000809431">
    <property type="component" value="Unassembled WGS sequence"/>
</dbReference>
<dbReference type="SUPFAM" id="SSF141868">
    <property type="entry name" value="EAL domain-like"/>
    <property type="match status" value="1"/>
</dbReference>
<feature type="transmembrane region" description="Helical" evidence="10">
    <location>
        <begin position="6"/>
        <end position="29"/>
    </location>
</feature>
<evidence type="ECO:0000256" key="9">
    <source>
        <dbReference type="ARBA" id="ARBA00034290"/>
    </source>
</evidence>
<dbReference type="SMART" id="SM00052">
    <property type="entry name" value="EAL"/>
    <property type="match status" value="1"/>
</dbReference>
<dbReference type="PROSITE" id="PS50883">
    <property type="entry name" value="EAL"/>
    <property type="match status" value="1"/>
</dbReference>
<keyword evidence="7 10" id="KW-1133">Transmembrane helix</keyword>
<evidence type="ECO:0000256" key="5">
    <source>
        <dbReference type="ARBA" id="ARBA00022692"/>
    </source>
</evidence>
<dbReference type="EC" id="3.1.4.52" evidence="2"/>
<dbReference type="InterPro" id="IPR024744">
    <property type="entry name" value="CSS-motif_dom"/>
</dbReference>
<comment type="subcellular location">
    <subcellularLocation>
        <location evidence="1">Cell membrane</location>
        <topology evidence="1">Multi-pass membrane protein</topology>
    </subcellularLocation>
</comment>
<evidence type="ECO:0000256" key="10">
    <source>
        <dbReference type="SAM" id="Phobius"/>
    </source>
</evidence>
<evidence type="ECO:0000256" key="2">
    <source>
        <dbReference type="ARBA" id="ARBA00012282"/>
    </source>
</evidence>
<evidence type="ECO:0000256" key="6">
    <source>
        <dbReference type="ARBA" id="ARBA00022801"/>
    </source>
</evidence>
<keyword evidence="6" id="KW-0378">Hydrolase</keyword>